<dbReference type="EMBL" id="BMZR01000003">
    <property type="protein sequence ID" value="GHD32784.1"/>
    <property type="molecule type" value="Genomic_DNA"/>
</dbReference>
<name>A0ABQ3GSP1_9GAMM</name>
<dbReference type="Proteomes" id="UP000610203">
    <property type="component" value="Unassembled WGS sequence"/>
</dbReference>
<reference evidence="3" key="1">
    <citation type="journal article" date="2019" name="Int. J. Syst. Evol. Microbiol.">
        <title>The Global Catalogue of Microorganisms (GCM) 10K type strain sequencing project: providing services to taxonomists for standard genome sequencing and annotation.</title>
        <authorList>
            <consortium name="The Broad Institute Genomics Platform"/>
            <consortium name="The Broad Institute Genome Sequencing Center for Infectious Disease"/>
            <person name="Wu L."/>
            <person name="Ma J."/>
        </authorList>
    </citation>
    <scope>NUCLEOTIDE SEQUENCE [LARGE SCALE GENOMIC DNA]</scope>
    <source>
        <strain evidence="3">KCTC 42280</strain>
    </source>
</reference>
<gene>
    <name evidence="2" type="ORF">GCM10016272_15890</name>
</gene>
<dbReference type="Gene3D" id="2.40.128.110">
    <property type="entry name" value="Lipid/polyisoprenoid-binding, YceI-like"/>
    <property type="match status" value="1"/>
</dbReference>
<dbReference type="InterPro" id="IPR007372">
    <property type="entry name" value="Lipid/polyisoprenoid-bd_YceI"/>
</dbReference>
<dbReference type="SMART" id="SM00867">
    <property type="entry name" value="YceI"/>
    <property type="match status" value="1"/>
</dbReference>
<sequence length="204" mass="22827">MGASDSGQKRSYIFAFLILPLLIISNITGSFAASYVINPTNTNISFGIERFKRSTTTGGFYNVKGNLQYDPSSQTGDISLVIPISSLSTGSKAFNHTLTGPNFFDVQRFPLARFDSTKWYFNQNKSFPKILKVDGNLTLHGETHPISLTATKFDCYLHPAFKKDVCNGNFTATVDRTKWNIDKYAWFGVTKNLNLEIQIEAIKQ</sequence>
<feature type="domain" description="Lipid/polyisoprenoid-binding YceI-like" evidence="1">
    <location>
        <begin position="34"/>
        <end position="202"/>
    </location>
</feature>
<keyword evidence="3" id="KW-1185">Reference proteome</keyword>
<evidence type="ECO:0000313" key="3">
    <source>
        <dbReference type="Proteomes" id="UP000610203"/>
    </source>
</evidence>
<dbReference type="RefSeq" id="WP_189584296.1">
    <property type="nucleotide sequence ID" value="NZ_BMZR01000003.1"/>
</dbReference>
<organism evidence="2 3">
    <name type="scientific">Psychrobacter glaciei</name>
    <dbReference type="NCBI Taxonomy" id="619771"/>
    <lineage>
        <taxon>Bacteria</taxon>
        <taxon>Pseudomonadati</taxon>
        <taxon>Pseudomonadota</taxon>
        <taxon>Gammaproteobacteria</taxon>
        <taxon>Moraxellales</taxon>
        <taxon>Moraxellaceae</taxon>
        <taxon>Psychrobacter</taxon>
    </lineage>
</organism>
<dbReference type="SUPFAM" id="SSF101874">
    <property type="entry name" value="YceI-like"/>
    <property type="match status" value="1"/>
</dbReference>
<evidence type="ECO:0000313" key="2">
    <source>
        <dbReference type="EMBL" id="GHD32784.1"/>
    </source>
</evidence>
<accession>A0ABQ3GSP1</accession>
<proteinExistence type="predicted"/>
<protein>
    <submittedName>
        <fullName evidence="2">Polyisoprenoid-binding protein</fullName>
    </submittedName>
</protein>
<dbReference type="InterPro" id="IPR036761">
    <property type="entry name" value="TTHA0802/YceI-like_sf"/>
</dbReference>
<dbReference type="PANTHER" id="PTHR34406">
    <property type="entry name" value="PROTEIN YCEI"/>
    <property type="match status" value="1"/>
</dbReference>
<dbReference type="Pfam" id="PF04264">
    <property type="entry name" value="YceI"/>
    <property type="match status" value="1"/>
</dbReference>
<evidence type="ECO:0000259" key="1">
    <source>
        <dbReference type="SMART" id="SM00867"/>
    </source>
</evidence>
<dbReference type="PANTHER" id="PTHR34406:SF2">
    <property type="entry name" value="PERIPLASMIC PROTEIN"/>
    <property type="match status" value="1"/>
</dbReference>
<comment type="caution">
    <text evidence="2">The sequence shown here is derived from an EMBL/GenBank/DDBJ whole genome shotgun (WGS) entry which is preliminary data.</text>
</comment>